<accession>A0ABM9P7M9</accession>
<reference evidence="1 2" key="1">
    <citation type="submission" date="2024-05" db="EMBL/GenBank/DDBJ databases">
        <authorList>
            <person name="Duchaud E."/>
        </authorList>
    </citation>
    <scope>NUCLEOTIDE SEQUENCE [LARGE SCALE GENOMIC DNA]</scope>
    <source>
        <strain evidence="1">Ena-SAMPLE-TAB-13-05-2024-13:56:06:370-140308</strain>
    </source>
</reference>
<proteinExistence type="predicted"/>
<dbReference type="Gene3D" id="2.30.110.10">
    <property type="entry name" value="Electron Transport, Fmn-binding Protein, Chain A"/>
    <property type="match status" value="1"/>
</dbReference>
<dbReference type="EMBL" id="CAXJIO010000010">
    <property type="protein sequence ID" value="CAL2101567.1"/>
    <property type="molecule type" value="Genomic_DNA"/>
</dbReference>
<dbReference type="SUPFAM" id="SSF50475">
    <property type="entry name" value="FMN-binding split barrel"/>
    <property type="match status" value="1"/>
</dbReference>
<dbReference type="Proteomes" id="UP001497527">
    <property type="component" value="Unassembled WGS sequence"/>
</dbReference>
<dbReference type="InterPro" id="IPR012349">
    <property type="entry name" value="Split_barrel_FMN-bd"/>
</dbReference>
<comment type="caution">
    <text evidence="1">The sequence shown here is derived from an EMBL/GenBank/DDBJ whole genome shotgun (WGS) entry which is preliminary data.</text>
</comment>
<gene>
    <name evidence="1" type="ORF">T190423A01A_10130</name>
</gene>
<keyword evidence="2" id="KW-1185">Reference proteome</keyword>
<sequence>MDIKKNWKIIRRHVTASFKTSLHVSIATVSKDNTPLVTSIGTLFLNKDQTGFYFEKFSSKLTSNVEVNNQVCVLAVNSSRWFWIKSLYKNKFEKHPALKLYGELGLQRKASDQELSRLERRMKLLKGLKGHTYLWGKGMDTVREIRFNKVEKMKLGIMTAEL</sequence>
<evidence type="ECO:0000313" key="2">
    <source>
        <dbReference type="Proteomes" id="UP001497527"/>
    </source>
</evidence>
<dbReference type="RefSeq" id="WP_348715272.1">
    <property type="nucleotide sequence ID" value="NZ_CAXJIO010000010.1"/>
</dbReference>
<organism evidence="1 2">
    <name type="scientific">Tenacibaculum polynesiense</name>
    <dbReference type="NCBI Taxonomy" id="3137857"/>
    <lineage>
        <taxon>Bacteria</taxon>
        <taxon>Pseudomonadati</taxon>
        <taxon>Bacteroidota</taxon>
        <taxon>Flavobacteriia</taxon>
        <taxon>Flavobacteriales</taxon>
        <taxon>Flavobacteriaceae</taxon>
        <taxon>Tenacibaculum</taxon>
    </lineage>
</organism>
<evidence type="ECO:0000313" key="1">
    <source>
        <dbReference type="EMBL" id="CAL2101567.1"/>
    </source>
</evidence>
<protein>
    <submittedName>
        <fullName evidence="1">Pyridoxamine 5'-phosphate oxidase family protein</fullName>
    </submittedName>
</protein>
<name>A0ABM9P7M9_9FLAO</name>